<dbReference type="EMBL" id="JAAIUW010000013">
    <property type="protein sequence ID" value="KAF7805170.1"/>
    <property type="molecule type" value="Genomic_DNA"/>
</dbReference>
<evidence type="ECO:0000313" key="1">
    <source>
        <dbReference type="EMBL" id="KAF7805170.1"/>
    </source>
</evidence>
<organism evidence="1 2">
    <name type="scientific">Senna tora</name>
    <dbReference type="NCBI Taxonomy" id="362788"/>
    <lineage>
        <taxon>Eukaryota</taxon>
        <taxon>Viridiplantae</taxon>
        <taxon>Streptophyta</taxon>
        <taxon>Embryophyta</taxon>
        <taxon>Tracheophyta</taxon>
        <taxon>Spermatophyta</taxon>
        <taxon>Magnoliopsida</taxon>
        <taxon>eudicotyledons</taxon>
        <taxon>Gunneridae</taxon>
        <taxon>Pentapetalae</taxon>
        <taxon>rosids</taxon>
        <taxon>fabids</taxon>
        <taxon>Fabales</taxon>
        <taxon>Fabaceae</taxon>
        <taxon>Caesalpinioideae</taxon>
        <taxon>Cassia clade</taxon>
        <taxon>Senna</taxon>
    </lineage>
</organism>
<keyword evidence="2" id="KW-1185">Reference proteome</keyword>
<evidence type="ECO:0000313" key="2">
    <source>
        <dbReference type="Proteomes" id="UP000634136"/>
    </source>
</evidence>
<reference evidence="1" key="1">
    <citation type="submission" date="2020-09" db="EMBL/GenBank/DDBJ databases">
        <title>Genome-Enabled Discovery of Anthraquinone Biosynthesis in Senna tora.</title>
        <authorList>
            <person name="Kang S.-H."/>
            <person name="Pandey R.P."/>
            <person name="Lee C.-M."/>
            <person name="Sim J.-S."/>
            <person name="Jeong J.-T."/>
            <person name="Choi B.-S."/>
            <person name="Jung M."/>
            <person name="Ginzburg D."/>
            <person name="Zhao K."/>
            <person name="Won S.Y."/>
            <person name="Oh T.-J."/>
            <person name="Yu Y."/>
            <person name="Kim N.-H."/>
            <person name="Lee O.R."/>
            <person name="Lee T.-H."/>
            <person name="Bashyal P."/>
            <person name="Kim T.-S."/>
            <person name="Lee W.-H."/>
            <person name="Kawkins C."/>
            <person name="Kim C.-K."/>
            <person name="Kim J.S."/>
            <person name="Ahn B.O."/>
            <person name="Rhee S.Y."/>
            <person name="Sohng J.K."/>
        </authorList>
    </citation>
    <scope>NUCLEOTIDE SEQUENCE</scope>
    <source>
        <tissue evidence="1">Leaf</tissue>
    </source>
</reference>
<protein>
    <submittedName>
        <fullName evidence="1">Uncharacterized protein</fullName>
    </submittedName>
</protein>
<proteinExistence type="predicted"/>
<dbReference type="AlphaFoldDB" id="A0A834SMM0"/>
<accession>A0A834SMM0</accession>
<gene>
    <name evidence="1" type="ORF">G2W53_044281</name>
</gene>
<comment type="caution">
    <text evidence="1">The sequence shown here is derived from an EMBL/GenBank/DDBJ whole genome shotgun (WGS) entry which is preliminary data.</text>
</comment>
<name>A0A834SMM0_9FABA</name>
<sequence length="68" mass="7648">MLPLHSKQHYSDWKQASNWADMNSHCTAFGLQPKMLSLRVPVCCFDESNVSPAACFFRWGATMGPDQA</sequence>
<dbReference type="Proteomes" id="UP000634136">
    <property type="component" value="Unassembled WGS sequence"/>
</dbReference>